<dbReference type="RefSeq" id="WP_216149569.1">
    <property type="nucleotide sequence ID" value="NZ_JAHLDV010000026.1"/>
</dbReference>
<dbReference type="EMBL" id="JAHLDV010000026">
    <property type="protein sequence ID" value="MBU3160428.1"/>
    <property type="molecule type" value="Genomic_DNA"/>
</dbReference>
<keyword evidence="1" id="KW-0547">Nucleotide-binding</keyword>
<dbReference type="PANTHER" id="PTHR30258:SF3">
    <property type="entry name" value="SLL1921 PROTEIN"/>
    <property type="match status" value="1"/>
</dbReference>
<keyword evidence="5" id="KW-1185">Reference proteome</keyword>
<proteinExistence type="predicted"/>
<dbReference type="PROSITE" id="PS00662">
    <property type="entry name" value="T2SP_E"/>
    <property type="match status" value="1"/>
</dbReference>
<evidence type="ECO:0000256" key="1">
    <source>
        <dbReference type="ARBA" id="ARBA00022741"/>
    </source>
</evidence>
<dbReference type="InterPro" id="IPR001482">
    <property type="entry name" value="T2SS/T4SS_dom"/>
</dbReference>
<accession>A0ABS6BU28</accession>
<evidence type="ECO:0000313" key="5">
    <source>
        <dbReference type="Proteomes" id="UP000776252"/>
    </source>
</evidence>
<dbReference type="InterPro" id="IPR003593">
    <property type="entry name" value="AAA+_ATPase"/>
</dbReference>
<dbReference type="CDD" id="cd01129">
    <property type="entry name" value="PulE-GspE-like"/>
    <property type="match status" value="1"/>
</dbReference>
<reference evidence="4 5" key="1">
    <citation type="submission" date="2021-06" db="EMBL/GenBank/DDBJ databases">
        <title>Clostridia strains as spoilage organisms.</title>
        <authorList>
            <person name="Wambui J."/>
            <person name="Stephan R."/>
            <person name="Stevens M.J.A."/>
        </authorList>
    </citation>
    <scope>NUCLEOTIDE SEQUENCE [LARGE SCALE GENOMIC DNA]</scope>
    <source>
        <strain evidence="4 5">DSM 14204</strain>
    </source>
</reference>
<dbReference type="Proteomes" id="UP000776252">
    <property type="component" value="Unassembled WGS sequence"/>
</dbReference>
<dbReference type="SMART" id="SM00382">
    <property type="entry name" value="AAA"/>
    <property type="match status" value="1"/>
</dbReference>
<gene>
    <name evidence="4" type="ORF">KPL37_11800</name>
</gene>
<comment type="caution">
    <text evidence="4">The sequence shown here is derived from an EMBL/GenBank/DDBJ whole genome shotgun (WGS) entry which is preliminary data.</text>
</comment>
<organism evidence="4 5">
    <name type="scientific">Clostridium frigoris</name>
    <dbReference type="NCBI Taxonomy" id="205327"/>
    <lineage>
        <taxon>Bacteria</taxon>
        <taxon>Bacillati</taxon>
        <taxon>Bacillota</taxon>
        <taxon>Clostridia</taxon>
        <taxon>Eubacteriales</taxon>
        <taxon>Clostridiaceae</taxon>
        <taxon>Clostridium</taxon>
    </lineage>
</organism>
<dbReference type="Pfam" id="PF00437">
    <property type="entry name" value="T2SSE"/>
    <property type="match status" value="1"/>
</dbReference>
<protein>
    <submittedName>
        <fullName evidence="4">GspE/PulE family protein</fullName>
    </submittedName>
</protein>
<evidence type="ECO:0000256" key="2">
    <source>
        <dbReference type="ARBA" id="ARBA00022840"/>
    </source>
</evidence>
<sequence length="561" mass="62359">MDNKIKRRLGDLLVQAGKLTVRQLQDALRRQKTLGKKLGELLVDDGIVTAEDIISVIEEQTGITRVKLDSINIDRMAIKAVPQNVCEKHHLIPFGFNENKIKIAMWDPLNIYAIDDVSIASGFEVESYVALKEEIKNAIHRCYSDEQVTKAAAELSKEKENNKVQDQQELASIDDVKNAPVVKMVDYLIKNAIEARASDIHIEPFEKNIRIRFRVDGQLQQISTLGVDTLSALVARIKILANLNIAEKRIPQDGKIIMTVEDKTVDVRVSILPTVYGEKVVMRVLNRASNRIGIERLEMSEYELKQLKNIIRSPHGIMLVTGPTGSGKSTTLYTILSELNSEDKNIITVEDPVEYMLDGINQVNVNTKAGLTFSNGLRSILRQDPDIIMIGEIRDAETAEIAVRAAITGHLVLSTLHTNDAPSSILRLIDMGIEPYLAASSICGIVAQRLVKKICPECKKSYLASDYEKNILGVAQEDDMILYKGEGCGFCKGTGYMGRTGVYEIMEITREHKDAIITSNNSEILKEISIKNGMRTLGQACGELVLKGITTVEELVKIAYQ</sequence>
<dbReference type="Pfam" id="PF05157">
    <property type="entry name" value="MshEN"/>
    <property type="match status" value="1"/>
</dbReference>
<feature type="domain" description="Bacterial type II secretion system protein E" evidence="3">
    <location>
        <begin position="381"/>
        <end position="395"/>
    </location>
</feature>
<dbReference type="PANTHER" id="PTHR30258">
    <property type="entry name" value="TYPE II SECRETION SYSTEM PROTEIN GSPE-RELATED"/>
    <property type="match status" value="1"/>
</dbReference>
<dbReference type="InterPro" id="IPR007831">
    <property type="entry name" value="T2SS_GspE_N"/>
</dbReference>
<keyword evidence="2" id="KW-0067">ATP-binding</keyword>
<evidence type="ECO:0000313" key="4">
    <source>
        <dbReference type="EMBL" id="MBU3160428.1"/>
    </source>
</evidence>
<evidence type="ECO:0000259" key="3">
    <source>
        <dbReference type="PROSITE" id="PS00662"/>
    </source>
</evidence>
<name>A0ABS6BU28_9CLOT</name>